<feature type="region of interest" description="Disordered" evidence="1">
    <location>
        <begin position="94"/>
        <end position="113"/>
    </location>
</feature>
<dbReference type="AlphaFoldDB" id="A0A4Y2H2Y8"/>
<feature type="domain" description="Retroviral polymerase SH3-like" evidence="2">
    <location>
        <begin position="5"/>
        <end position="64"/>
    </location>
</feature>
<dbReference type="InterPro" id="IPR057670">
    <property type="entry name" value="SH3_retrovirus"/>
</dbReference>
<accession>A0A4Y2H2Y8</accession>
<dbReference type="EMBL" id="BGPR01001676">
    <property type="protein sequence ID" value="GBM59316.1"/>
    <property type="molecule type" value="Genomic_DNA"/>
</dbReference>
<dbReference type="Proteomes" id="UP000499080">
    <property type="component" value="Unassembled WGS sequence"/>
</dbReference>
<dbReference type="OrthoDB" id="8051712at2759"/>
<evidence type="ECO:0000259" key="2">
    <source>
        <dbReference type="Pfam" id="PF25597"/>
    </source>
</evidence>
<gene>
    <name evidence="3" type="ORF">AVEN_60660_1</name>
</gene>
<dbReference type="Pfam" id="PF25597">
    <property type="entry name" value="SH3_retrovirus"/>
    <property type="match status" value="1"/>
</dbReference>
<keyword evidence="4" id="KW-1185">Reference proteome</keyword>
<comment type="caution">
    <text evidence="3">The sequence shown here is derived from an EMBL/GenBank/DDBJ whole genome shotgun (WGS) entry which is preliminary data.</text>
</comment>
<name>A0A4Y2H2Y8_ARAVE</name>
<proteinExistence type="predicted"/>
<sequence length="131" mass="15509">MFGQKVFALNKQPQKGKFDVSSTECIFIGYSDENRVYRLFDSQAQKVITRRDVKFINEFEYTSNYKELFFQEIISKKEEQHQLQRVKILSSDIMNSDPKGTIQSETQKETHPPSLPLHWSWKLAKRIKQGF</sequence>
<protein>
    <recommendedName>
        <fullName evidence="2">Retroviral polymerase SH3-like domain-containing protein</fullName>
    </recommendedName>
</protein>
<organism evidence="3 4">
    <name type="scientific">Araneus ventricosus</name>
    <name type="common">Orbweaver spider</name>
    <name type="synonym">Epeira ventricosa</name>
    <dbReference type="NCBI Taxonomy" id="182803"/>
    <lineage>
        <taxon>Eukaryota</taxon>
        <taxon>Metazoa</taxon>
        <taxon>Ecdysozoa</taxon>
        <taxon>Arthropoda</taxon>
        <taxon>Chelicerata</taxon>
        <taxon>Arachnida</taxon>
        <taxon>Araneae</taxon>
        <taxon>Araneomorphae</taxon>
        <taxon>Entelegynae</taxon>
        <taxon>Araneoidea</taxon>
        <taxon>Araneidae</taxon>
        <taxon>Araneus</taxon>
    </lineage>
</organism>
<evidence type="ECO:0000313" key="3">
    <source>
        <dbReference type="EMBL" id="GBM59316.1"/>
    </source>
</evidence>
<evidence type="ECO:0000256" key="1">
    <source>
        <dbReference type="SAM" id="MobiDB-lite"/>
    </source>
</evidence>
<reference evidence="3 4" key="1">
    <citation type="journal article" date="2019" name="Sci. Rep.">
        <title>Orb-weaving spider Araneus ventricosus genome elucidates the spidroin gene catalogue.</title>
        <authorList>
            <person name="Kono N."/>
            <person name="Nakamura H."/>
            <person name="Ohtoshi R."/>
            <person name="Moran D.A.P."/>
            <person name="Shinohara A."/>
            <person name="Yoshida Y."/>
            <person name="Fujiwara M."/>
            <person name="Mori M."/>
            <person name="Tomita M."/>
            <person name="Arakawa K."/>
        </authorList>
    </citation>
    <scope>NUCLEOTIDE SEQUENCE [LARGE SCALE GENOMIC DNA]</scope>
</reference>
<evidence type="ECO:0000313" key="4">
    <source>
        <dbReference type="Proteomes" id="UP000499080"/>
    </source>
</evidence>